<dbReference type="PANTHER" id="PTHR30535">
    <property type="entry name" value="VITAMIN B12-BINDING PROTEIN"/>
    <property type="match status" value="1"/>
</dbReference>
<dbReference type="PANTHER" id="PTHR30535:SF34">
    <property type="entry name" value="MOLYBDATE-BINDING PROTEIN MOLA"/>
    <property type="match status" value="1"/>
</dbReference>
<proteinExistence type="inferred from homology"/>
<feature type="domain" description="Fe/B12 periplasmic-binding" evidence="2">
    <location>
        <begin position="60"/>
        <end position="332"/>
    </location>
</feature>
<comment type="similarity">
    <text evidence="1">Belongs to the bacterial solute-binding protein 8 family.</text>
</comment>
<reference evidence="3 4" key="1">
    <citation type="submission" date="2017-05" db="EMBL/GenBank/DDBJ databases">
        <title>Vagococcus spp. assemblies.</title>
        <authorList>
            <person name="Gulvik C.A."/>
        </authorList>
    </citation>
    <scope>NUCLEOTIDE SEQUENCE [LARGE SCALE GENOMIC DNA]</scope>
    <source>
        <strain evidence="3 4">CCUG 41755</strain>
    </source>
</reference>
<dbReference type="AlphaFoldDB" id="A0A430A7D2"/>
<dbReference type="Proteomes" id="UP000287101">
    <property type="component" value="Unassembled WGS sequence"/>
</dbReference>
<dbReference type="Gene3D" id="3.40.50.1980">
    <property type="entry name" value="Nitrogenase molybdenum iron protein domain"/>
    <property type="match status" value="2"/>
</dbReference>
<dbReference type="Pfam" id="PF01497">
    <property type="entry name" value="Peripla_BP_2"/>
    <property type="match status" value="1"/>
</dbReference>
<comment type="caution">
    <text evidence="3">The sequence shown here is derived from an EMBL/GenBank/DDBJ whole genome shotgun (WGS) entry which is preliminary data.</text>
</comment>
<dbReference type="InterPro" id="IPR002491">
    <property type="entry name" value="ABC_transptr_periplasmic_BD"/>
</dbReference>
<name>A0A430A7D2_9ENTE</name>
<dbReference type="EMBL" id="NGJY01000002">
    <property type="protein sequence ID" value="RSU02991.1"/>
    <property type="molecule type" value="Genomic_DNA"/>
</dbReference>
<keyword evidence="4" id="KW-1185">Reference proteome</keyword>
<dbReference type="PROSITE" id="PS50983">
    <property type="entry name" value="FE_B12_PBP"/>
    <property type="match status" value="1"/>
</dbReference>
<dbReference type="OrthoDB" id="356537at2"/>
<protein>
    <submittedName>
        <fullName evidence="3">ABC transporter</fullName>
    </submittedName>
</protein>
<dbReference type="SUPFAM" id="SSF53807">
    <property type="entry name" value="Helical backbone' metal receptor"/>
    <property type="match status" value="1"/>
</dbReference>
<dbReference type="InterPro" id="IPR050902">
    <property type="entry name" value="ABC_Transporter_SBP"/>
</dbReference>
<sequence length="336" mass="37297">MMKKLVVGIVLSSLLLVGCGSNESKKENNKAGVTVTNYWNKAGATDFKEKEMTYKEIPKKVFVNTKPAAELLLHLGLKDNIVGVGADFGRGDSEVKKEYETLKKISTDYVGKELAISTEPDLIFGRGTLFTEEEWGNGSVETLENMKLPTFILESSIQGGTIDSIYSDIEKIGKVFKVEDEANSFSEKLQKKEKTIKKTIGTREKATFAYLHMSTKDEVVVYSAAKETFFQSVFELLNLDNIFKDEKGNVSVEALIKADPDYLIVPDWSDGEGNGVTSDELIEGIKADKRLSGMKAVKENKIYGLDYNAMFGYGYQSFDGIETLAKEMVEGHNESN</sequence>
<dbReference type="PROSITE" id="PS51257">
    <property type="entry name" value="PROKAR_LIPOPROTEIN"/>
    <property type="match status" value="1"/>
</dbReference>
<organism evidence="3 4">
    <name type="scientific">Vagococcus fessus</name>
    <dbReference type="NCBI Taxonomy" id="120370"/>
    <lineage>
        <taxon>Bacteria</taxon>
        <taxon>Bacillati</taxon>
        <taxon>Bacillota</taxon>
        <taxon>Bacilli</taxon>
        <taxon>Lactobacillales</taxon>
        <taxon>Enterococcaceae</taxon>
        <taxon>Vagococcus</taxon>
    </lineage>
</organism>
<gene>
    <name evidence="3" type="ORF">CBF31_04495</name>
</gene>
<evidence type="ECO:0000313" key="3">
    <source>
        <dbReference type="EMBL" id="RSU02991.1"/>
    </source>
</evidence>
<evidence type="ECO:0000259" key="2">
    <source>
        <dbReference type="PROSITE" id="PS50983"/>
    </source>
</evidence>
<accession>A0A430A7D2</accession>
<evidence type="ECO:0000256" key="1">
    <source>
        <dbReference type="ARBA" id="ARBA00008814"/>
    </source>
</evidence>
<evidence type="ECO:0000313" key="4">
    <source>
        <dbReference type="Proteomes" id="UP000287101"/>
    </source>
</evidence>